<feature type="signal peptide" evidence="2">
    <location>
        <begin position="1"/>
        <end position="19"/>
    </location>
</feature>
<evidence type="ECO:0000313" key="4">
    <source>
        <dbReference type="EMBL" id="MER2997526.1"/>
    </source>
</evidence>
<proteinExistence type="predicted"/>
<gene>
    <name evidence="4" type="ORF">ABS362_08205</name>
</gene>
<keyword evidence="1 2" id="KW-0732">Signal</keyword>
<name>A0ABV1RT15_9BACT</name>
<reference evidence="4 5" key="1">
    <citation type="submission" date="2024-06" db="EMBL/GenBank/DDBJ databases">
        <title>Pontibacter populi HYL7-15.</title>
        <authorList>
            <person name="Kim M.K."/>
        </authorList>
    </citation>
    <scope>NUCLEOTIDE SEQUENCE [LARGE SCALE GENOMIC DNA]</scope>
    <source>
        <strain evidence="4 5">HYL7-15</strain>
    </source>
</reference>
<feature type="domain" description="Outer membrane protein beta-barrel" evidence="3">
    <location>
        <begin position="7"/>
        <end position="212"/>
    </location>
</feature>
<dbReference type="Proteomes" id="UP001476807">
    <property type="component" value="Unassembled WGS sequence"/>
</dbReference>
<sequence>MKKLLATAIFALMGSGAFAQTTQGTIVISGSLGINRNNVKSENLYNPRTTTLTSVSLTPGVGYFINDGLELGASFGLNYSTYKLDSNKESDTYKSKDTNTRFDFSPFIRKYFMLSDKFAFTGTASAGFSIGKHEFEGSTSPITIESSTKGAFAYITPGVYYFPTEKIGLSATFGSLGYSATTWKSEEGSNKEVQSDFGLNLSSSTFGIGFSYYINR</sequence>
<protein>
    <submittedName>
        <fullName evidence="4">Outer membrane beta-barrel protein</fullName>
    </submittedName>
</protein>
<comment type="caution">
    <text evidence="4">The sequence shown here is derived from an EMBL/GenBank/DDBJ whole genome shotgun (WGS) entry which is preliminary data.</text>
</comment>
<keyword evidence="5" id="KW-1185">Reference proteome</keyword>
<evidence type="ECO:0000256" key="2">
    <source>
        <dbReference type="SAM" id="SignalP"/>
    </source>
</evidence>
<dbReference type="Pfam" id="PF13505">
    <property type="entry name" value="OMP_b-brl"/>
    <property type="match status" value="1"/>
</dbReference>
<dbReference type="InterPro" id="IPR027385">
    <property type="entry name" value="Beta-barrel_OMP"/>
</dbReference>
<evidence type="ECO:0000259" key="3">
    <source>
        <dbReference type="Pfam" id="PF13505"/>
    </source>
</evidence>
<feature type="chain" id="PRO_5046042854" evidence="2">
    <location>
        <begin position="20"/>
        <end position="216"/>
    </location>
</feature>
<organism evidence="4 5">
    <name type="scientific">Pontibacter populi</name>
    <dbReference type="NCBI Taxonomy" id="890055"/>
    <lineage>
        <taxon>Bacteria</taxon>
        <taxon>Pseudomonadati</taxon>
        <taxon>Bacteroidota</taxon>
        <taxon>Cytophagia</taxon>
        <taxon>Cytophagales</taxon>
        <taxon>Hymenobacteraceae</taxon>
        <taxon>Pontibacter</taxon>
    </lineage>
</organism>
<evidence type="ECO:0000313" key="5">
    <source>
        <dbReference type="Proteomes" id="UP001476807"/>
    </source>
</evidence>
<dbReference type="RefSeq" id="WP_350411926.1">
    <property type="nucleotide sequence ID" value="NZ_JBEOKT010000006.1"/>
</dbReference>
<evidence type="ECO:0000256" key="1">
    <source>
        <dbReference type="ARBA" id="ARBA00022729"/>
    </source>
</evidence>
<dbReference type="Gene3D" id="2.40.160.60">
    <property type="entry name" value="Outer membrane protein transport protein (OMPP1/FadL/TodX)"/>
    <property type="match status" value="1"/>
</dbReference>
<accession>A0ABV1RT15</accession>
<dbReference type="EMBL" id="JBEOKT010000006">
    <property type="protein sequence ID" value="MER2997526.1"/>
    <property type="molecule type" value="Genomic_DNA"/>
</dbReference>